<gene>
    <name evidence="2" type="ORF">BSTOLATCC_MIC26224</name>
</gene>
<feature type="transmembrane region" description="Helical" evidence="1">
    <location>
        <begin position="455"/>
        <end position="476"/>
    </location>
</feature>
<comment type="caution">
    <text evidence="2">The sequence shown here is derived from an EMBL/GenBank/DDBJ whole genome shotgun (WGS) entry which is preliminary data.</text>
</comment>
<feature type="transmembrane region" description="Helical" evidence="1">
    <location>
        <begin position="269"/>
        <end position="292"/>
    </location>
</feature>
<keyword evidence="1" id="KW-1133">Transmembrane helix</keyword>
<reference evidence="2" key="1">
    <citation type="submission" date="2021-09" db="EMBL/GenBank/DDBJ databases">
        <authorList>
            <consortium name="AG Swart"/>
            <person name="Singh M."/>
            <person name="Singh A."/>
            <person name="Seah K."/>
            <person name="Emmerich C."/>
        </authorList>
    </citation>
    <scope>NUCLEOTIDE SEQUENCE</scope>
    <source>
        <strain evidence="2">ATCC30299</strain>
    </source>
</reference>
<keyword evidence="3" id="KW-1185">Reference proteome</keyword>
<keyword evidence="1" id="KW-0472">Membrane</keyword>
<feature type="transmembrane region" description="Helical" evidence="1">
    <location>
        <begin position="184"/>
        <end position="207"/>
    </location>
</feature>
<organism evidence="2 3">
    <name type="scientific">Blepharisma stoltei</name>
    <dbReference type="NCBI Taxonomy" id="1481888"/>
    <lineage>
        <taxon>Eukaryota</taxon>
        <taxon>Sar</taxon>
        <taxon>Alveolata</taxon>
        <taxon>Ciliophora</taxon>
        <taxon>Postciliodesmatophora</taxon>
        <taxon>Heterotrichea</taxon>
        <taxon>Heterotrichida</taxon>
        <taxon>Blepharismidae</taxon>
        <taxon>Blepharisma</taxon>
    </lineage>
</organism>
<evidence type="ECO:0000313" key="3">
    <source>
        <dbReference type="Proteomes" id="UP001162131"/>
    </source>
</evidence>
<proteinExistence type="predicted"/>
<accession>A0AAU9J310</accession>
<dbReference type="AlphaFoldDB" id="A0AAU9J310"/>
<keyword evidence="1" id="KW-0812">Transmembrane</keyword>
<dbReference type="Proteomes" id="UP001162131">
    <property type="component" value="Unassembled WGS sequence"/>
</dbReference>
<evidence type="ECO:0000256" key="1">
    <source>
        <dbReference type="SAM" id="Phobius"/>
    </source>
</evidence>
<evidence type="ECO:0000313" key="2">
    <source>
        <dbReference type="EMBL" id="CAG9320304.1"/>
    </source>
</evidence>
<protein>
    <submittedName>
        <fullName evidence="2">Uncharacterized protein</fullName>
    </submittedName>
</protein>
<name>A0AAU9J310_9CILI</name>
<dbReference type="EMBL" id="CAJZBQ010000025">
    <property type="protein sequence ID" value="CAG9320304.1"/>
    <property type="molecule type" value="Genomic_DNA"/>
</dbReference>
<sequence length="501" mass="57460">MVVDVSHSTSMSAFNRMGQLLYDIGLCSDWARSINRVADTFWLSLNSSHSSSSLKSSLQSNVNSMATVIEDLENVQSYLLDDFSKWSYCSNSDILVSPYIPVWLFNGDQVTMIHDNLFNTVSRFIINGHSLMAESLINSTYQEHAKFLMINGLGFTWNYFNRTMAGVADCELHRVKTTGSNIRAFLYVGLSTSGALYLILIGFIMLVSRKHDEFWTFILNNAAPSLAKLKITCIDRLITAHGVDYASETKIDVQKHIKKTIKTTIYISYIWRVTMFLTIGISYYLLLQLYLYPKCETMMINRPKFINTFNLKRSLLSRLLIFSRDAYSPYFINIFNETYDFPSSKIMIERTSKAVNDQVQELKKQDFIDLLSDELKTKIFEHEKNSTVDFTAYGIEDGVMVLVGDLVSFSHNNLSDPSVLQQLIDYSVVIQRQVGEEFDLADRDSKKLIEDQLEIIIDVMAVYSSAMCVLFLFYYLPYLNRQINKLKKFAILPTILSIESD</sequence>